<keyword evidence="1" id="KW-1133">Transmembrane helix</keyword>
<name>A0A1F5GA37_9BACT</name>
<proteinExistence type="predicted"/>
<feature type="transmembrane region" description="Helical" evidence="1">
    <location>
        <begin position="84"/>
        <end position="102"/>
    </location>
</feature>
<dbReference type="Proteomes" id="UP000178577">
    <property type="component" value="Unassembled WGS sequence"/>
</dbReference>
<dbReference type="EMBL" id="MFAY01000029">
    <property type="protein sequence ID" value="OGD88718.1"/>
    <property type="molecule type" value="Genomic_DNA"/>
</dbReference>
<feature type="transmembrane region" description="Helical" evidence="1">
    <location>
        <begin position="157"/>
        <end position="177"/>
    </location>
</feature>
<accession>A0A1F5GA37</accession>
<comment type="caution">
    <text evidence="2">The sequence shown here is derived from an EMBL/GenBank/DDBJ whole genome shotgun (WGS) entry which is preliminary data.</text>
</comment>
<dbReference type="AlphaFoldDB" id="A0A1F5GA37"/>
<evidence type="ECO:0000313" key="3">
    <source>
        <dbReference type="Proteomes" id="UP000178577"/>
    </source>
</evidence>
<keyword evidence="1" id="KW-0472">Membrane</keyword>
<reference evidence="2 3" key="1">
    <citation type="journal article" date="2016" name="Nat. Commun.">
        <title>Thousands of microbial genomes shed light on interconnected biogeochemical processes in an aquifer system.</title>
        <authorList>
            <person name="Anantharaman K."/>
            <person name="Brown C.T."/>
            <person name="Hug L.A."/>
            <person name="Sharon I."/>
            <person name="Castelle C.J."/>
            <person name="Probst A.J."/>
            <person name="Thomas B.C."/>
            <person name="Singh A."/>
            <person name="Wilkins M.J."/>
            <person name="Karaoz U."/>
            <person name="Brodie E.L."/>
            <person name="Williams K.H."/>
            <person name="Hubbard S.S."/>
            <person name="Banfield J.F."/>
        </authorList>
    </citation>
    <scope>NUCLEOTIDE SEQUENCE [LARGE SCALE GENOMIC DNA]</scope>
</reference>
<keyword evidence="1" id="KW-0812">Transmembrane</keyword>
<gene>
    <name evidence="2" type="ORF">A2693_04625</name>
</gene>
<feature type="transmembrane region" description="Helical" evidence="1">
    <location>
        <begin position="109"/>
        <end position="131"/>
    </location>
</feature>
<evidence type="ECO:0000313" key="2">
    <source>
        <dbReference type="EMBL" id="OGD88718.1"/>
    </source>
</evidence>
<evidence type="ECO:0000256" key="1">
    <source>
        <dbReference type="SAM" id="Phobius"/>
    </source>
</evidence>
<sequence>MARTKFVLILLIVLIYAFRLWQTTGCKQFIDYSFIPLSVKINVESQTATDTGINRTVARFFHNKVSVGIYESSKTYLSTFSPKLLFETLGPVGVVLLIFGIYEISQKKSFLGVIHFLGVLTIPLFAIIFSFPKLEFYVLTLSRYSFSLWGINKAAKSTLHVSILLALVYLTFWYFIFNWQMKSVCNNIFFN</sequence>
<protein>
    <submittedName>
        <fullName evidence="2">Uncharacterized protein</fullName>
    </submittedName>
</protein>
<organism evidence="2 3">
    <name type="scientific">Candidatus Curtissbacteria bacterium RIFCSPHIGHO2_01_FULL_40_12</name>
    <dbReference type="NCBI Taxonomy" id="1797710"/>
    <lineage>
        <taxon>Bacteria</taxon>
        <taxon>Candidatus Curtissiibacteriota</taxon>
    </lineage>
</organism>